<name>A0A438CUD5_VITVI</name>
<comment type="caution">
    <text evidence="2">The sequence shown here is derived from an EMBL/GenBank/DDBJ whole genome shotgun (WGS) entry which is preliminary data.</text>
</comment>
<dbReference type="PANTHER" id="PTHR45085">
    <property type="entry name" value="F21J9.14"/>
    <property type="match status" value="1"/>
</dbReference>
<evidence type="ECO:0000256" key="1">
    <source>
        <dbReference type="SAM" id="MobiDB-lite"/>
    </source>
</evidence>
<feature type="region of interest" description="Disordered" evidence="1">
    <location>
        <begin position="95"/>
        <end position="159"/>
    </location>
</feature>
<organism evidence="2 3">
    <name type="scientific">Vitis vinifera</name>
    <name type="common">Grape</name>
    <dbReference type="NCBI Taxonomy" id="29760"/>
    <lineage>
        <taxon>Eukaryota</taxon>
        <taxon>Viridiplantae</taxon>
        <taxon>Streptophyta</taxon>
        <taxon>Embryophyta</taxon>
        <taxon>Tracheophyta</taxon>
        <taxon>Spermatophyta</taxon>
        <taxon>Magnoliopsida</taxon>
        <taxon>eudicotyledons</taxon>
        <taxon>Gunneridae</taxon>
        <taxon>Pentapetalae</taxon>
        <taxon>rosids</taxon>
        <taxon>Vitales</taxon>
        <taxon>Vitaceae</taxon>
        <taxon>Viteae</taxon>
        <taxon>Vitis</taxon>
    </lineage>
</organism>
<dbReference type="Proteomes" id="UP000288805">
    <property type="component" value="Unassembled WGS sequence"/>
</dbReference>
<sequence length="301" mass="33294">MTLVPLDFSFPSTITVIIKMEVDQRRIGVEGLEVGVVMTKMILKVEVVGTGDMKKLQRDPPNLLLDNHREAQQWRDTYRLYSTSSLSSALLSLQSSSSSSSSRPLRPAYPPPPTRASASSASPNPPATPLAATTSQCPRKTSAYGPPEIGRRRSIPMPNSSGVFEISGCCPITARSSASPPEPATRWPRCRKWVPGTSRGWSWWSRPRCAHLDEALFPARFVAEMERTVRVRGVCVVVVEECGGDEMRGILRMFKHSVFGIVAESIESFSLNVLKNSRTFLGLNAVKLNQCEWMNGKLCRK</sequence>
<protein>
    <submittedName>
        <fullName evidence="2">Uncharacterized protein</fullName>
    </submittedName>
</protein>
<gene>
    <name evidence="2" type="ORF">CK203_099740</name>
</gene>
<dbReference type="PANTHER" id="PTHR45085:SF3">
    <property type="entry name" value="S-ADENOSYL-L-METHIONINE-DEPENDENT METHYLTRANSFERASES SUPERFAMILY PROTEIN"/>
    <property type="match status" value="1"/>
</dbReference>
<evidence type="ECO:0000313" key="2">
    <source>
        <dbReference type="EMBL" id="RVW26809.1"/>
    </source>
</evidence>
<evidence type="ECO:0000313" key="3">
    <source>
        <dbReference type="Proteomes" id="UP000288805"/>
    </source>
</evidence>
<dbReference type="AlphaFoldDB" id="A0A438CUD5"/>
<accession>A0A438CUD5</accession>
<feature type="compositionally biased region" description="Low complexity" evidence="1">
    <location>
        <begin position="95"/>
        <end position="106"/>
    </location>
</feature>
<reference evidence="2 3" key="1">
    <citation type="journal article" date="2018" name="PLoS Genet.">
        <title>Population sequencing reveals clonal diversity and ancestral inbreeding in the grapevine cultivar Chardonnay.</title>
        <authorList>
            <person name="Roach M.J."/>
            <person name="Johnson D.L."/>
            <person name="Bohlmann J."/>
            <person name="van Vuuren H.J."/>
            <person name="Jones S.J."/>
            <person name="Pretorius I.S."/>
            <person name="Schmidt S.A."/>
            <person name="Borneman A.R."/>
        </authorList>
    </citation>
    <scope>NUCLEOTIDE SEQUENCE [LARGE SCALE GENOMIC DNA]</scope>
    <source>
        <strain evidence="3">cv. Chardonnay</strain>
        <tissue evidence="2">Leaf</tissue>
    </source>
</reference>
<proteinExistence type="predicted"/>
<dbReference type="EMBL" id="QGNW01001983">
    <property type="protein sequence ID" value="RVW26809.1"/>
    <property type="molecule type" value="Genomic_DNA"/>
</dbReference>